<dbReference type="OrthoDB" id="1661308at2"/>
<gene>
    <name evidence="2" type="ORF">GNP95_24630</name>
</gene>
<dbReference type="RefSeq" id="WP_155613481.1">
    <property type="nucleotide sequence ID" value="NZ_WNZW01000020.1"/>
</dbReference>
<evidence type="ECO:0000259" key="1">
    <source>
        <dbReference type="Pfam" id="PF09664"/>
    </source>
</evidence>
<proteinExistence type="predicted"/>
<name>A0A7X3CRE3_9BACL</name>
<dbReference type="AlphaFoldDB" id="A0A7X3CRE3"/>
<protein>
    <submittedName>
        <fullName evidence="2">DUF2399 domain-containing protein</fullName>
    </submittedName>
</protein>
<comment type="caution">
    <text evidence="2">The sequence shown here is derived from an EMBL/GenBank/DDBJ whole genome shotgun (WGS) entry which is preliminary data.</text>
</comment>
<dbReference type="EMBL" id="WNZW01000020">
    <property type="protein sequence ID" value="MUG48132.1"/>
    <property type="molecule type" value="Genomic_DNA"/>
</dbReference>
<organism evidence="2 3">
    <name type="scientific">Paenibacillus woosongensis</name>
    <dbReference type="NCBI Taxonomy" id="307580"/>
    <lineage>
        <taxon>Bacteria</taxon>
        <taxon>Bacillati</taxon>
        <taxon>Bacillota</taxon>
        <taxon>Bacilli</taxon>
        <taxon>Bacillales</taxon>
        <taxon>Paenibacillaceae</taxon>
        <taxon>Paenibacillus</taxon>
    </lineage>
</organism>
<accession>A0A7X3CRE3</accession>
<reference evidence="2 3" key="1">
    <citation type="submission" date="2019-11" db="EMBL/GenBank/DDBJ databases">
        <title>Draft genome sequences of five Paenibacillus species of dairy origin.</title>
        <authorList>
            <person name="Olajide A.M."/>
            <person name="Chen S."/>
            <person name="Lapointe G."/>
        </authorList>
    </citation>
    <scope>NUCLEOTIDE SEQUENCE [LARGE SCALE GENOMIC DNA]</scope>
    <source>
        <strain evidence="2 3">12CR55</strain>
    </source>
</reference>
<evidence type="ECO:0000313" key="3">
    <source>
        <dbReference type="Proteomes" id="UP000447876"/>
    </source>
</evidence>
<evidence type="ECO:0000313" key="2">
    <source>
        <dbReference type="EMBL" id="MUG48132.1"/>
    </source>
</evidence>
<dbReference type="InterPro" id="IPR024465">
    <property type="entry name" value="DUF2399"/>
</dbReference>
<dbReference type="Pfam" id="PF09664">
    <property type="entry name" value="DUF2399"/>
    <property type="match status" value="1"/>
</dbReference>
<feature type="domain" description="DUF2399" evidence="1">
    <location>
        <begin position="20"/>
        <end position="89"/>
    </location>
</feature>
<dbReference type="Proteomes" id="UP000447876">
    <property type="component" value="Unassembled WGS sequence"/>
</dbReference>
<sequence length="134" mass="14983">MQYLAKTEKAAEQGDPFRASGPLLLCTSGPASAAALRLIDRYLQENLLSNYLYYSGDFDVKGIEFGNVLAYRYGNRFKGWRFGEDSYLTGCTINLPNEVVFSNEERHQQTIDRPGCAGLYGQESRNLLAALLLD</sequence>